<feature type="transmembrane region" description="Helical" evidence="1">
    <location>
        <begin position="147"/>
        <end position="168"/>
    </location>
</feature>
<dbReference type="EMBL" id="HBFA01014617">
    <property type="protein sequence ID" value="CAD8663710.1"/>
    <property type="molecule type" value="Transcribed_RNA"/>
</dbReference>
<evidence type="ECO:0000313" key="2">
    <source>
        <dbReference type="EMBL" id="CAD8663710.1"/>
    </source>
</evidence>
<dbReference type="AlphaFoldDB" id="A0A7S0N942"/>
<dbReference type="PANTHER" id="PTHR12242">
    <property type="entry name" value="OS02G0130600 PROTEIN-RELATED"/>
    <property type="match status" value="1"/>
</dbReference>
<proteinExistence type="predicted"/>
<gene>
    <name evidence="2" type="ORF">POBO1169_LOCUS7590</name>
</gene>
<dbReference type="GO" id="GO:0016020">
    <property type="term" value="C:membrane"/>
    <property type="evidence" value="ECO:0007669"/>
    <property type="project" value="TreeGrafter"/>
</dbReference>
<feature type="transmembrane region" description="Helical" evidence="1">
    <location>
        <begin position="115"/>
        <end position="141"/>
    </location>
</feature>
<evidence type="ECO:0000256" key="1">
    <source>
        <dbReference type="SAM" id="Phobius"/>
    </source>
</evidence>
<sequence length="276" mass="31797">MAEDNTSSDSCCTAFLREFRLNQLGYTDVVGWNDDFTRSWLIKDRRAFLKVRIALLVLIFALFVWSSLDMGVDGDYKYWWIYVTHWSLLVELLYFASAVYTQWRAEEKGEPSGRWWVYLSWILHDIAYPASFFVTVNYWLLVYSPPLRAISTFTHGVNFVVILADTMLSSQAYRLSHGVYFLLYAIVYIIWSLIFHAAKATNQDGNRYIYSSLDYKEDAGGAVVTIAIALIGVLVIILPLLWMVTYIRTQRSNKSKLANDSMTNMPATTVDNLMSI</sequence>
<name>A0A7S0N942_9CHLO</name>
<keyword evidence="1" id="KW-1133">Transmembrane helix</keyword>
<accession>A0A7S0N942</accession>
<feature type="transmembrane region" description="Helical" evidence="1">
    <location>
        <begin position="79"/>
        <end position="103"/>
    </location>
</feature>
<feature type="transmembrane region" description="Helical" evidence="1">
    <location>
        <begin position="47"/>
        <end position="67"/>
    </location>
</feature>
<keyword evidence="1" id="KW-0812">Transmembrane</keyword>
<feature type="transmembrane region" description="Helical" evidence="1">
    <location>
        <begin position="219"/>
        <end position="247"/>
    </location>
</feature>
<reference evidence="2" key="1">
    <citation type="submission" date="2021-01" db="EMBL/GenBank/DDBJ databases">
        <authorList>
            <person name="Corre E."/>
            <person name="Pelletier E."/>
            <person name="Niang G."/>
            <person name="Scheremetjew M."/>
            <person name="Finn R."/>
            <person name="Kale V."/>
            <person name="Holt S."/>
            <person name="Cochrane G."/>
            <person name="Meng A."/>
            <person name="Brown T."/>
            <person name="Cohen L."/>
        </authorList>
    </citation>
    <scope>NUCLEOTIDE SEQUENCE</scope>
    <source>
        <strain evidence="2">CCMP722</strain>
    </source>
</reference>
<protein>
    <submittedName>
        <fullName evidence="2">Uncharacterized protein</fullName>
    </submittedName>
</protein>
<keyword evidence="1" id="KW-0472">Membrane</keyword>
<dbReference type="Pfam" id="PF21534">
    <property type="entry name" value="Rost"/>
    <property type="match status" value="1"/>
</dbReference>
<organism evidence="2">
    <name type="scientific">Pyramimonas obovata</name>
    <dbReference type="NCBI Taxonomy" id="1411642"/>
    <lineage>
        <taxon>Eukaryota</taxon>
        <taxon>Viridiplantae</taxon>
        <taxon>Chlorophyta</taxon>
        <taxon>Pyramimonadophyceae</taxon>
        <taxon>Pyramimonadales</taxon>
        <taxon>Pyramimonadaceae</taxon>
        <taxon>Pyramimonas</taxon>
        <taxon>Pyramimonas incertae sedis</taxon>
    </lineage>
</organism>
<dbReference type="InterPro" id="IPR049352">
    <property type="entry name" value="Rost"/>
</dbReference>
<feature type="transmembrane region" description="Helical" evidence="1">
    <location>
        <begin position="180"/>
        <end position="199"/>
    </location>
</feature>